<feature type="region of interest" description="Disordered" evidence="1">
    <location>
        <begin position="1"/>
        <end position="64"/>
    </location>
</feature>
<dbReference type="Proteomes" id="UP000799537">
    <property type="component" value="Unassembled WGS sequence"/>
</dbReference>
<dbReference type="RefSeq" id="XP_033667975.1">
    <property type="nucleotide sequence ID" value="XM_033812669.1"/>
</dbReference>
<gene>
    <name evidence="2" type="ORF">M409DRAFT_54292</name>
</gene>
<evidence type="ECO:0000313" key="3">
    <source>
        <dbReference type="Proteomes" id="UP000799537"/>
    </source>
</evidence>
<keyword evidence="3" id="KW-1185">Reference proteome</keyword>
<protein>
    <submittedName>
        <fullName evidence="2">Uncharacterized protein</fullName>
    </submittedName>
</protein>
<evidence type="ECO:0000313" key="2">
    <source>
        <dbReference type="EMBL" id="KAF2167086.1"/>
    </source>
</evidence>
<name>A0A6A6CNP3_ZASCE</name>
<accession>A0A6A6CNP3</accession>
<reference evidence="2" key="1">
    <citation type="journal article" date="2020" name="Stud. Mycol.">
        <title>101 Dothideomycetes genomes: a test case for predicting lifestyles and emergence of pathogens.</title>
        <authorList>
            <person name="Haridas S."/>
            <person name="Albert R."/>
            <person name="Binder M."/>
            <person name="Bloem J."/>
            <person name="Labutti K."/>
            <person name="Salamov A."/>
            <person name="Andreopoulos B."/>
            <person name="Baker S."/>
            <person name="Barry K."/>
            <person name="Bills G."/>
            <person name="Bluhm B."/>
            <person name="Cannon C."/>
            <person name="Castanera R."/>
            <person name="Culley D."/>
            <person name="Daum C."/>
            <person name="Ezra D."/>
            <person name="Gonzalez J."/>
            <person name="Henrissat B."/>
            <person name="Kuo A."/>
            <person name="Liang C."/>
            <person name="Lipzen A."/>
            <person name="Lutzoni F."/>
            <person name="Magnuson J."/>
            <person name="Mondo S."/>
            <person name="Nolan M."/>
            <person name="Ohm R."/>
            <person name="Pangilinan J."/>
            <person name="Park H.-J."/>
            <person name="Ramirez L."/>
            <person name="Alfaro M."/>
            <person name="Sun H."/>
            <person name="Tritt A."/>
            <person name="Yoshinaga Y."/>
            <person name="Zwiers L.-H."/>
            <person name="Turgeon B."/>
            <person name="Goodwin S."/>
            <person name="Spatafora J."/>
            <person name="Crous P."/>
            <person name="Grigoriev I."/>
        </authorList>
    </citation>
    <scope>NUCLEOTIDE SEQUENCE</scope>
    <source>
        <strain evidence="2">ATCC 36951</strain>
    </source>
</reference>
<evidence type="ECO:0000256" key="1">
    <source>
        <dbReference type="SAM" id="MobiDB-lite"/>
    </source>
</evidence>
<feature type="compositionally biased region" description="Basic and acidic residues" evidence="1">
    <location>
        <begin position="1"/>
        <end position="16"/>
    </location>
</feature>
<feature type="compositionally biased region" description="Acidic residues" evidence="1">
    <location>
        <begin position="17"/>
        <end position="27"/>
    </location>
</feature>
<feature type="compositionally biased region" description="Low complexity" evidence="1">
    <location>
        <begin position="28"/>
        <end position="50"/>
    </location>
</feature>
<dbReference type="GeneID" id="54565941"/>
<organism evidence="2 3">
    <name type="scientific">Zasmidium cellare ATCC 36951</name>
    <dbReference type="NCBI Taxonomy" id="1080233"/>
    <lineage>
        <taxon>Eukaryota</taxon>
        <taxon>Fungi</taxon>
        <taxon>Dikarya</taxon>
        <taxon>Ascomycota</taxon>
        <taxon>Pezizomycotina</taxon>
        <taxon>Dothideomycetes</taxon>
        <taxon>Dothideomycetidae</taxon>
        <taxon>Mycosphaerellales</taxon>
        <taxon>Mycosphaerellaceae</taxon>
        <taxon>Zasmidium</taxon>
    </lineage>
</organism>
<dbReference type="OrthoDB" id="3621515at2759"/>
<sequence>MDDLHKPSSDSSSSDHEEQEQPQDNEDQQTTSPEQPSSSQQPSPPSQDQTLIPPKPKRAPPQPKAQIISHLESLLQDIATALETSNHNPLLPPWSTHFHPTFTAEVGALANSASKTKIPLHDFLLFTAERRRQNPEYRMRVTGVHTNVNTRRGKAESFVNLELSGVPVGIVRPSVASVGFECVEGRWWFVRWGSLRGGGGFE</sequence>
<proteinExistence type="predicted"/>
<dbReference type="AlphaFoldDB" id="A0A6A6CNP3"/>
<dbReference type="EMBL" id="ML993594">
    <property type="protein sequence ID" value="KAF2167086.1"/>
    <property type="molecule type" value="Genomic_DNA"/>
</dbReference>